<keyword evidence="1" id="KW-0472">Membrane</keyword>
<dbReference type="OrthoDB" id="2407389at2759"/>
<accession>A0A8H4B3G5</accession>
<evidence type="ECO:0000256" key="1">
    <source>
        <dbReference type="SAM" id="Phobius"/>
    </source>
</evidence>
<keyword evidence="3" id="KW-1185">Reference proteome</keyword>
<comment type="caution">
    <text evidence="2">The sequence shown here is derived from an EMBL/GenBank/DDBJ whole genome shotgun (WGS) entry which is preliminary data.</text>
</comment>
<reference evidence="2 3" key="1">
    <citation type="journal article" date="2019" name="Environ. Microbiol.">
        <title>At the nexus of three kingdoms: the genome of the mycorrhizal fungus Gigaspora margarita provides insights into plant, endobacterial and fungal interactions.</title>
        <authorList>
            <person name="Venice F."/>
            <person name="Ghignone S."/>
            <person name="Salvioli di Fossalunga A."/>
            <person name="Amselem J."/>
            <person name="Novero M."/>
            <person name="Xianan X."/>
            <person name="Sedzielewska Toro K."/>
            <person name="Morin E."/>
            <person name="Lipzen A."/>
            <person name="Grigoriev I.V."/>
            <person name="Henrissat B."/>
            <person name="Martin F.M."/>
            <person name="Bonfante P."/>
        </authorList>
    </citation>
    <scope>NUCLEOTIDE SEQUENCE [LARGE SCALE GENOMIC DNA]</scope>
    <source>
        <strain evidence="2 3">BEG34</strain>
    </source>
</reference>
<proteinExistence type="predicted"/>
<evidence type="ECO:0000313" key="2">
    <source>
        <dbReference type="EMBL" id="KAF0556694.1"/>
    </source>
</evidence>
<protein>
    <submittedName>
        <fullName evidence="2">Uncharacterized protein</fullName>
    </submittedName>
</protein>
<keyword evidence="1" id="KW-0812">Transmembrane</keyword>
<dbReference type="Proteomes" id="UP000439903">
    <property type="component" value="Unassembled WGS sequence"/>
</dbReference>
<keyword evidence="1" id="KW-1133">Transmembrane helix</keyword>
<organism evidence="2 3">
    <name type="scientific">Gigaspora margarita</name>
    <dbReference type="NCBI Taxonomy" id="4874"/>
    <lineage>
        <taxon>Eukaryota</taxon>
        <taxon>Fungi</taxon>
        <taxon>Fungi incertae sedis</taxon>
        <taxon>Mucoromycota</taxon>
        <taxon>Glomeromycotina</taxon>
        <taxon>Glomeromycetes</taxon>
        <taxon>Diversisporales</taxon>
        <taxon>Gigasporaceae</taxon>
        <taxon>Gigaspora</taxon>
    </lineage>
</organism>
<dbReference type="AlphaFoldDB" id="A0A8H4B3G5"/>
<name>A0A8H4B3G5_GIGMA</name>
<sequence length="87" mass="10209">MAGYPLLNFYSYPDKNPEEFIDSFFSYLVAIGINVLARHAYRVRAYGLYETCLKDDAKDWHKRSLRRKNWELKNLLDNTGQANLGMT</sequence>
<evidence type="ECO:0000313" key="3">
    <source>
        <dbReference type="Proteomes" id="UP000439903"/>
    </source>
</evidence>
<feature type="transmembrane region" description="Helical" evidence="1">
    <location>
        <begin position="20"/>
        <end position="37"/>
    </location>
</feature>
<gene>
    <name evidence="2" type="ORF">F8M41_015051</name>
</gene>
<dbReference type="EMBL" id="WTPW01000032">
    <property type="protein sequence ID" value="KAF0556694.1"/>
    <property type="molecule type" value="Genomic_DNA"/>
</dbReference>